<organism evidence="3 4">
    <name type="scientific">Colocasia esculenta</name>
    <name type="common">Wild taro</name>
    <name type="synonym">Arum esculentum</name>
    <dbReference type="NCBI Taxonomy" id="4460"/>
    <lineage>
        <taxon>Eukaryota</taxon>
        <taxon>Viridiplantae</taxon>
        <taxon>Streptophyta</taxon>
        <taxon>Embryophyta</taxon>
        <taxon>Tracheophyta</taxon>
        <taxon>Spermatophyta</taxon>
        <taxon>Magnoliopsida</taxon>
        <taxon>Liliopsida</taxon>
        <taxon>Araceae</taxon>
        <taxon>Aroideae</taxon>
        <taxon>Colocasieae</taxon>
        <taxon>Colocasia</taxon>
    </lineage>
</organism>
<feature type="domain" description="Transposase Tnp1/En/Spm-like" evidence="2">
    <location>
        <begin position="36"/>
        <end position="100"/>
    </location>
</feature>
<feature type="compositionally biased region" description="Basic and acidic residues" evidence="1">
    <location>
        <begin position="1"/>
        <end position="15"/>
    </location>
</feature>
<feature type="region of interest" description="Disordered" evidence="1">
    <location>
        <begin position="1"/>
        <end position="24"/>
    </location>
</feature>
<comment type="caution">
    <text evidence="3">The sequence shown here is derived from an EMBL/GenBank/DDBJ whole genome shotgun (WGS) entry which is preliminary data.</text>
</comment>
<dbReference type="AlphaFoldDB" id="A0A843TUZ6"/>
<evidence type="ECO:0000259" key="2">
    <source>
        <dbReference type="Pfam" id="PF03017"/>
    </source>
</evidence>
<gene>
    <name evidence="3" type="ORF">Taro_007427</name>
</gene>
<evidence type="ECO:0000256" key="1">
    <source>
        <dbReference type="SAM" id="MobiDB-lite"/>
    </source>
</evidence>
<protein>
    <recommendedName>
        <fullName evidence="2">Transposase Tnp1/En/Spm-like domain-containing protein</fullName>
    </recommendedName>
</protein>
<dbReference type="Proteomes" id="UP000652761">
    <property type="component" value="Unassembled WGS sequence"/>
</dbReference>
<dbReference type="EMBL" id="NMUH01000233">
    <property type="protein sequence ID" value="MQL75051.1"/>
    <property type="molecule type" value="Genomic_DNA"/>
</dbReference>
<name>A0A843TUZ6_COLES</name>
<keyword evidence="4" id="KW-1185">Reference proteome</keyword>
<sequence length="259" mass="29010">MLNENEDIHVQEKVQRGSKKRGRDDDILNAQGKALVYLKSFKKSLVNVALATIESKDPLKKVGGCDLGYEYWEVAINVALVHNEPLPRPYAQFKTIGDAIGATIAWPFTLCMFRTTASWMNFSTARRAPHLCTRSWRYLRGLPLPFFFLDWDGDLLDPTPESKLDLIFTKEFGGVSRDLLERKGNGAAGPQWSSDGTGGGGRPPELRVPATGLGCRGTKCPRSPRMAMSVVRRKHSLIRMKRKARIAAREKKSDGDHRQ</sequence>
<evidence type="ECO:0000313" key="4">
    <source>
        <dbReference type="Proteomes" id="UP000652761"/>
    </source>
</evidence>
<feature type="region of interest" description="Disordered" evidence="1">
    <location>
        <begin position="183"/>
        <end position="226"/>
    </location>
</feature>
<proteinExistence type="predicted"/>
<dbReference type="Pfam" id="PF03017">
    <property type="entry name" value="Transposase_23"/>
    <property type="match status" value="1"/>
</dbReference>
<dbReference type="InterPro" id="IPR004264">
    <property type="entry name" value="Transposase_23"/>
</dbReference>
<evidence type="ECO:0000313" key="3">
    <source>
        <dbReference type="EMBL" id="MQL75051.1"/>
    </source>
</evidence>
<accession>A0A843TUZ6</accession>
<reference evidence="3" key="1">
    <citation type="submission" date="2017-07" db="EMBL/GenBank/DDBJ databases">
        <title>Taro Niue Genome Assembly and Annotation.</title>
        <authorList>
            <person name="Atibalentja N."/>
            <person name="Keating K."/>
            <person name="Fields C.J."/>
        </authorList>
    </citation>
    <scope>NUCLEOTIDE SEQUENCE</scope>
    <source>
        <strain evidence="3">Niue_2</strain>
        <tissue evidence="3">Leaf</tissue>
    </source>
</reference>